<dbReference type="Proteomes" id="UP001172101">
    <property type="component" value="Unassembled WGS sequence"/>
</dbReference>
<evidence type="ECO:0000256" key="2">
    <source>
        <dbReference type="ARBA" id="ARBA00022448"/>
    </source>
</evidence>
<dbReference type="EMBL" id="JAUIRO010000004">
    <property type="protein sequence ID" value="KAK0718038.1"/>
    <property type="molecule type" value="Genomic_DNA"/>
</dbReference>
<dbReference type="PANTHER" id="PTHR23502">
    <property type="entry name" value="MAJOR FACILITATOR SUPERFAMILY"/>
    <property type="match status" value="1"/>
</dbReference>
<dbReference type="RefSeq" id="XP_060296831.1">
    <property type="nucleotide sequence ID" value="XM_060439957.1"/>
</dbReference>
<dbReference type="Gene3D" id="1.20.1720.10">
    <property type="entry name" value="Multidrug resistance protein D"/>
    <property type="match status" value="1"/>
</dbReference>
<feature type="domain" description="Major facilitator superfamily (MFS) profile" evidence="6">
    <location>
        <begin position="46"/>
        <end position="176"/>
    </location>
</feature>
<evidence type="ECO:0000259" key="6">
    <source>
        <dbReference type="PROSITE" id="PS50850"/>
    </source>
</evidence>
<dbReference type="GO" id="GO:0005886">
    <property type="term" value="C:plasma membrane"/>
    <property type="evidence" value="ECO:0007669"/>
    <property type="project" value="TreeGrafter"/>
</dbReference>
<keyword evidence="2" id="KW-0813">Transport</keyword>
<evidence type="ECO:0000313" key="7">
    <source>
        <dbReference type="EMBL" id="KAK0718038.1"/>
    </source>
</evidence>
<dbReference type="AlphaFoldDB" id="A0AA40E0D0"/>
<keyword evidence="3" id="KW-0812">Transmembrane</keyword>
<dbReference type="InterPro" id="IPR036259">
    <property type="entry name" value="MFS_trans_sf"/>
</dbReference>
<evidence type="ECO:0000256" key="1">
    <source>
        <dbReference type="ARBA" id="ARBA00004141"/>
    </source>
</evidence>
<keyword evidence="5" id="KW-0472">Membrane</keyword>
<organism evidence="7 8">
    <name type="scientific">Lasiosphaeria miniovina</name>
    <dbReference type="NCBI Taxonomy" id="1954250"/>
    <lineage>
        <taxon>Eukaryota</taxon>
        <taxon>Fungi</taxon>
        <taxon>Dikarya</taxon>
        <taxon>Ascomycota</taxon>
        <taxon>Pezizomycotina</taxon>
        <taxon>Sordariomycetes</taxon>
        <taxon>Sordariomycetidae</taxon>
        <taxon>Sordariales</taxon>
        <taxon>Lasiosphaeriaceae</taxon>
        <taxon>Lasiosphaeria</taxon>
    </lineage>
</organism>
<dbReference type="PROSITE" id="PS50850">
    <property type="entry name" value="MFS"/>
    <property type="match status" value="1"/>
</dbReference>
<comment type="subcellular location">
    <subcellularLocation>
        <location evidence="1">Membrane</location>
        <topology evidence="1">Multi-pass membrane protein</topology>
    </subcellularLocation>
</comment>
<proteinExistence type="predicted"/>
<evidence type="ECO:0000256" key="4">
    <source>
        <dbReference type="ARBA" id="ARBA00022989"/>
    </source>
</evidence>
<dbReference type="SUPFAM" id="SSF103473">
    <property type="entry name" value="MFS general substrate transporter"/>
    <property type="match status" value="1"/>
</dbReference>
<dbReference type="PANTHER" id="PTHR23502:SF51">
    <property type="entry name" value="QUINIDINE RESISTANCE PROTEIN 1-RELATED"/>
    <property type="match status" value="1"/>
</dbReference>
<keyword evidence="4" id="KW-1133">Transmembrane helix</keyword>
<dbReference type="Pfam" id="PF07690">
    <property type="entry name" value="MFS_1"/>
    <property type="match status" value="1"/>
</dbReference>
<sequence length="176" mass="18912">MAQAGFLIATVDNRPGRDYYFQGLRARFQIDAMRAATKPKVSTNDMEDESTYVYHLTDADKAEILAALEAFKATWVNDGANKTTMGLCLYQILQATAPLFLGDLSDGIGRWPVYVLSFLIYLGANIGLAMQHSYGAILVLRALQNAGCSATVAIGSAVIADFTTPADRGGYTTAAV</sequence>
<name>A0AA40E0D0_9PEZI</name>
<comment type="caution">
    <text evidence="7">The sequence shown here is derived from an EMBL/GenBank/DDBJ whole genome shotgun (WGS) entry which is preliminary data.</text>
</comment>
<protein>
    <recommendedName>
        <fullName evidence="6">Major facilitator superfamily (MFS) profile domain-containing protein</fullName>
    </recommendedName>
</protein>
<gene>
    <name evidence="7" type="ORF">B0T26DRAFT_676259</name>
</gene>
<dbReference type="InterPro" id="IPR020846">
    <property type="entry name" value="MFS_dom"/>
</dbReference>
<reference evidence="7" key="1">
    <citation type="submission" date="2023-06" db="EMBL/GenBank/DDBJ databases">
        <title>Genome-scale phylogeny and comparative genomics of the fungal order Sordariales.</title>
        <authorList>
            <consortium name="Lawrence Berkeley National Laboratory"/>
            <person name="Hensen N."/>
            <person name="Bonometti L."/>
            <person name="Westerberg I."/>
            <person name="Brannstrom I.O."/>
            <person name="Guillou S."/>
            <person name="Cros-Aarteil S."/>
            <person name="Calhoun S."/>
            <person name="Haridas S."/>
            <person name="Kuo A."/>
            <person name="Mondo S."/>
            <person name="Pangilinan J."/>
            <person name="Riley R."/>
            <person name="LaButti K."/>
            <person name="Andreopoulos B."/>
            <person name="Lipzen A."/>
            <person name="Chen C."/>
            <person name="Yanf M."/>
            <person name="Daum C."/>
            <person name="Ng V."/>
            <person name="Clum A."/>
            <person name="Steindorff A."/>
            <person name="Ohm R."/>
            <person name="Martin F."/>
            <person name="Silar P."/>
            <person name="Natvig D."/>
            <person name="Lalanne C."/>
            <person name="Gautier V."/>
            <person name="Ament-velasquez S.L."/>
            <person name="Kruys A."/>
            <person name="Hutchinson M.I."/>
            <person name="Powell A.J."/>
            <person name="Barry K."/>
            <person name="Miller A.N."/>
            <person name="Grigoriev I.V."/>
            <person name="Debuchy R."/>
            <person name="Gladieux P."/>
            <person name="Thoren M.H."/>
            <person name="Johannesson H."/>
        </authorList>
    </citation>
    <scope>NUCLEOTIDE SEQUENCE</scope>
    <source>
        <strain evidence="7">SMH2392-1A</strain>
    </source>
</reference>
<evidence type="ECO:0000256" key="5">
    <source>
        <dbReference type="ARBA" id="ARBA00023136"/>
    </source>
</evidence>
<keyword evidence="8" id="KW-1185">Reference proteome</keyword>
<dbReference type="GeneID" id="85323227"/>
<evidence type="ECO:0000256" key="3">
    <source>
        <dbReference type="ARBA" id="ARBA00022692"/>
    </source>
</evidence>
<accession>A0AA40E0D0</accession>
<dbReference type="GO" id="GO:0022857">
    <property type="term" value="F:transmembrane transporter activity"/>
    <property type="evidence" value="ECO:0007669"/>
    <property type="project" value="InterPro"/>
</dbReference>
<evidence type="ECO:0000313" key="8">
    <source>
        <dbReference type="Proteomes" id="UP001172101"/>
    </source>
</evidence>
<dbReference type="InterPro" id="IPR011701">
    <property type="entry name" value="MFS"/>
</dbReference>